<keyword evidence="3" id="KW-1185">Reference proteome</keyword>
<protein>
    <submittedName>
        <fullName evidence="2">Uncharacterized protein</fullName>
    </submittedName>
</protein>
<feature type="transmembrane region" description="Helical" evidence="1">
    <location>
        <begin position="181"/>
        <end position="203"/>
    </location>
</feature>
<keyword evidence="1" id="KW-0812">Transmembrane</keyword>
<proteinExistence type="predicted"/>
<comment type="caution">
    <text evidence="2">The sequence shown here is derived from an EMBL/GenBank/DDBJ whole genome shotgun (WGS) entry which is preliminary data.</text>
</comment>
<sequence>MSSSVVPGVGPATRRTVAVLGVVAGFAAVEHGVGEIVQGPVAAGPVIESWPDVEAFEVLDGEPAMTLVGNMLLSGVLTIVVALVFSLWCARSVARPRDGAVIVALSVLLLLVGGGFGPPLVGLLLGVAVMSGDVTKGRARSLARPVGRLWRPALVVAVAAYLALFPGTVLVRWALGVGSPVTVAVLAVLAFAALTTALVAAVGRDRAGAGPDRAAAGPGRRSRAR</sequence>
<organism evidence="2 3">
    <name type="scientific">Saccharothrix mutabilis subsp. mutabilis</name>
    <dbReference type="NCBI Taxonomy" id="66855"/>
    <lineage>
        <taxon>Bacteria</taxon>
        <taxon>Bacillati</taxon>
        <taxon>Actinomycetota</taxon>
        <taxon>Actinomycetes</taxon>
        <taxon>Pseudonocardiales</taxon>
        <taxon>Pseudonocardiaceae</taxon>
        <taxon>Saccharothrix</taxon>
    </lineage>
</organism>
<feature type="transmembrane region" description="Helical" evidence="1">
    <location>
        <begin position="149"/>
        <end position="175"/>
    </location>
</feature>
<evidence type="ECO:0000313" key="2">
    <source>
        <dbReference type="EMBL" id="GAA0247440.1"/>
    </source>
</evidence>
<evidence type="ECO:0000256" key="1">
    <source>
        <dbReference type="SAM" id="Phobius"/>
    </source>
</evidence>
<reference evidence="3" key="1">
    <citation type="journal article" date="2019" name="Int. J. Syst. Evol. Microbiol.">
        <title>The Global Catalogue of Microorganisms (GCM) 10K type strain sequencing project: providing services to taxonomists for standard genome sequencing and annotation.</title>
        <authorList>
            <consortium name="The Broad Institute Genomics Platform"/>
            <consortium name="The Broad Institute Genome Sequencing Center for Infectious Disease"/>
            <person name="Wu L."/>
            <person name="Ma J."/>
        </authorList>
    </citation>
    <scope>NUCLEOTIDE SEQUENCE [LARGE SCALE GENOMIC DNA]</scope>
    <source>
        <strain evidence="3">JCM 3380</strain>
    </source>
</reference>
<dbReference type="RefSeq" id="WP_343936698.1">
    <property type="nucleotide sequence ID" value="NZ_BAAABU010000015.1"/>
</dbReference>
<keyword evidence="1" id="KW-0472">Membrane</keyword>
<dbReference type="Proteomes" id="UP001500416">
    <property type="component" value="Unassembled WGS sequence"/>
</dbReference>
<gene>
    <name evidence="2" type="ORF">GCM10010492_53890</name>
</gene>
<evidence type="ECO:0000313" key="3">
    <source>
        <dbReference type="Proteomes" id="UP001500416"/>
    </source>
</evidence>
<keyword evidence="1" id="KW-1133">Transmembrane helix</keyword>
<accession>A0ABP3DYY9</accession>
<name>A0ABP3DYY9_9PSEU</name>
<dbReference type="EMBL" id="BAAABU010000015">
    <property type="protein sequence ID" value="GAA0247440.1"/>
    <property type="molecule type" value="Genomic_DNA"/>
</dbReference>
<feature type="transmembrane region" description="Helical" evidence="1">
    <location>
        <begin position="67"/>
        <end position="88"/>
    </location>
</feature>
<feature type="transmembrane region" description="Helical" evidence="1">
    <location>
        <begin position="100"/>
        <end position="128"/>
    </location>
</feature>